<proteinExistence type="predicted"/>
<gene>
    <name evidence="2" type="ORF">PEV8663_04437</name>
</gene>
<dbReference type="Proteomes" id="UP000220836">
    <property type="component" value="Unassembled WGS sequence"/>
</dbReference>
<keyword evidence="3" id="KW-1185">Reference proteome</keyword>
<evidence type="ECO:0000313" key="3">
    <source>
        <dbReference type="Proteomes" id="UP000220836"/>
    </source>
</evidence>
<evidence type="ECO:0000313" key="2">
    <source>
        <dbReference type="EMBL" id="SMX49991.1"/>
    </source>
</evidence>
<dbReference type="InterPro" id="IPR008503">
    <property type="entry name" value="Asp_endopeptidase"/>
</dbReference>
<dbReference type="OrthoDB" id="9782977at2"/>
<reference evidence="2 3" key="1">
    <citation type="submission" date="2017-05" db="EMBL/GenBank/DDBJ databases">
        <authorList>
            <person name="Song R."/>
            <person name="Chenine A.L."/>
            <person name="Ruprecht R.M."/>
        </authorList>
    </citation>
    <scope>NUCLEOTIDE SEQUENCE [LARGE SCALE GENOMIC DNA]</scope>
    <source>
        <strain evidence="2 3">CECT 8663</strain>
    </source>
</reference>
<dbReference type="AlphaFoldDB" id="A0A238L597"/>
<dbReference type="RefSeq" id="WP_097806851.1">
    <property type="nucleotide sequence ID" value="NZ_FXYH01000025.1"/>
</dbReference>
<dbReference type="EMBL" id="FXYH01000025">
    <property type="protein sequence ID" value="SMX49991.1"/>
    <property type="molecule type" value="Genomic_DNA"/>
</dbReference>
<dbReference type="InterPro" id="IPR021109">
    <property type="entry name" value="Peptidase_aspartic_dom_sf"/>
</dbReference>
<dbReference type="Pfam" id="PF05618">
    <property type="entry name" value="Zn_protease"/>
    <property type="match status" value="1"/>
</dbReference>
<accession>A0A238L597</accession>
<sequence length="154" mass="17450">MKKPKKLVIGWRETVSLPDLDLTGFQAKIDTGARTTALHATNIRKLEINGRLWVEFLPDHQVLEGSDLCAAPVLHKRCITNTSGTPEERFIITSHIHLGARQARIEISLTDRTDMIFPIIVGRTGLRQLRMIVDPVRSWLQSEKPHGLSERDLK</sequence>
<protein>
    <recommendedName>
        <fullName evidence="1">Retropepsin-like aspartic endopeptidase domain-containing protein</fullName>
    </recommendedName>
</protein>
<dbReference type="SUPFAM" id="SSF50630">
    <property type="entry name" value="Acid proteases"/>
    <property type="match status" value="1"/>
</dbReference>
<evidence type="ECO:0000259" key="1">
    <source>
        <dbReference type="Pfam" id="PF05618"/>
    </source>
</evidence>
<dbReference type="PANTHER" id="PTHR38037">
    <property type="entry name" value="ZN_PROTEASE DOMAIN-CONTAINING PROTEIN"/>
    <property type="match status" value="1"/>
</dbReference>
<dbReference type="Gene3D" id="2.40.70.10">
    <property type="entry name" value="Acid Proteases"/>
    <property type="match status" value="1"/>
</dbReference>
<dbReference type="PANTHER" id="PTHR38037:SF2">
    <property type="entry name" value="ATP-DEPENDENT ZINC PROTEASE DOMAIN-CONTAINING PROTEIN-RELATED"/>
    <property type="match status" value="1"/>
</dbReference>
<name>A0A238L597_9RHOB</name>
<feature type="domain" description="Retropepsin-like aspartic endopeptidase" evidence="1">
    <location>
        <begin position="8"/>
        <end position="143"/>
    </location>
</feature>
<organism evidence="2 3">
    <name type="scientific">Pelagimonas varians</name>
    <dbReference type="NCBI Taxonomy" id="696760"/>
    <lineage>
        <taxon>Bacteria</taxon>
        <taxon>Pseudomonadati</taxon>
        <taxon>Pseudomonadota</taxon>
        <taxon>Alphaproteobacteria</taxon>
        <taxon>Rhodobacterales</taxon>
        <taxon>Roseobacteraceae</taxon>
        <taxon>Pelagimonas</taxon>
    </lineage>
</organism>